<accession>A0ABQ1QGS6</accession>
<dbReference type="InterPro" id="IPR008323">
    <property type="entry name" value="UCP033563"/>
</dbReference>
<evidence type="ECO:0000313" key="1">
    <source>
        <dbReference type="EMBL" id="GGD27246.1"/>
    </source>
</evidence>
<dbReference type="PANTHER" id="PTHR36454">
    <property type="entry name" value="LMO2823 PROTEIN"/>
    <property type="match status" value="1"/>
</dbReference>
<comment type="caution">
    <text evidence="1">The sequence shown here is derived from an EMBL/GenBank/DDBJ whole genome shotgun (WGS) entry which is preliminary data.</text>
</comment>
<dbReference type="RefSeq" id="WP_188422179.1">
    <property type="nucleotide sequence ID" value="NZ_BMCK01000004.1"/>
</dbReference>
<dbReference type="Pfam" id="PF06245">
    <property type="entry name" value="DUF1015"/>
    <property type="match status" value="1"/>
</dbReference>
<evidence type="ECO:0008006" key="3">
    <source>
        <dbReference type="Google" id="ProtNLM"/>
    </source>
</evidence>
<dbReference type="PANTHER" id="PTHR36454:SF1">
    <property type="entry name" value="DUF1015 DOMAIN-CONTAINING PROTEIN"/>
    <property type="match status" value="1"/>
</dbReference>
<gene>
    <name evidence="1" type="ORF">GCM10007231_28370</name>
</gene>
<proteinExistence type="predicted"/>
<keyword evidence="2" id="KW-1185">Reference proteome</keyword>
<organism evidence="1 2">
    <name type="scientific">Nocardioides daphniae</name>
    <dbReference type="NCBI Taxonomy" id="402297"/>
    <lineage>
        <taxon>Bacteria</taxon>
        <taxon>Bacillati</taxon>
        <taxon>Actinomycetota</taxon>
        <taxon>Actinomycetes</taxon>
        <taxon>Propionibacteriales</taxon>
        <taxon>Nocardioidaceae</taxon>
        <taxon>Nocardioides</taxon>
    </lineage>
</organism>
<name>A0ABQ1QGS6_9ACTN</name>
<evidence type="ECO:0000313" key="2">
    <source>
        <dbReference type="Proteomes" id="UP000630594"/>
    </source>
</evidence>
<dbReference type="EMBL" id="BMCK01000004">
    <property type="protein sequence ID" value="GGD27246.1"/>
    <property type="molecule type" value="Genomic_DNA"/>
</dbReference>
<protein>
    <recommendedName>
        <fullName evidence="3">DUF1015 domain-containing protein</fullName>
    </recommendedName>
</protein>
<dbReference type="Proteomes" id="UP000630594">
    <property type="component" value="Unassembled WGS sequence"/>
</dbReference>
<reference evidence="2" key="1">
    <citation type="journal article" date="2019" name="Int. J. Syst. Evol. Microbiol.">
        <title>The Global Catalogue of Microorganisms (GCM) 10K type strain sequencing project: providing services to taxonomists for standard genome sequencing and annotation.</title>
        <authorList>
            <consortium name="The Broad Institute Genomics Platform"/>
            <consortium name="The Broad Institute Genome Sequencing Center for Infectious Disease"/>
            <person name="Wu L."/>
            <person name="Ma J."/>
        </authorList>
    </citation>
    <scope>NUCLEOTIDE SEQUENCE [LARGE SCALE GENOMIC DNA]</scope>
    <source>
        <strain evidence="2">CCM 7403</strain>
    </source>
</reference>
<sequence>MHENGEAPTLAVEIPTSPAHPVELRPFRGVRLSPQKVANPATARAFARPYRDVAGRLSRWQDEGFVEIDHEPALYLHEYSVHGMTIRGLVGGLQLSTRAASEEERSVFAHEAIHPEQADELAARMHEMGINPAPILLVHRGPESVREVQRQVMAQTPDHAYTDRSGQDHRLWRITSPDHLTVIAEGLAGGRFMIADGHHRYAAYLRLQERHPGTPWDRGLTMVVDQDDTPFFLGPIHRTFKRRSLQALKTAAEAIGTTAREMPEADALRQLGPRAMVATDGHRWMVLDLPQDPDLSAVEFLHQQLLPSAGSDDVFFHHTVEEAINAATASYSSVLLPAPDYSLLDRAMDLGELLPEKATSFQPKPSLGVLMRSVDSELMAPPAAS</sequence>